<sequence>MVVFTFMTRRVISNCYTIEKMVKQKTKRQTKQATHSQTTDKNQRERGCEDIHCVNDEDTNAIRQKLLQWYDKNKRDLPWRRYAVDEKDPNIKAYAVWVSEIMLQQTQVATVIDYYTRWMTKWPTLQALSMASLEEVNEMWSGLGYYSRGRRLHEGACKVVSELGCNIPDNADDLLKQLPGVGRYTAGAIASIAFNQATGLVDGNVVRVFARLRAIGADSTSQPVTDRLWSLANTLVDPERPGDFNQGLMELGATVCTPKTPLCAKCPLQSHCLAYQQVEREKHVLQSHLVKSNTVDVSSPEIPDIECIGEDCKLCIPPSDPWQYDLGVQNYPRKPKKKAPREERTGVCVLCDKQNPKMPRYLITQRPETGLLANLWEFPNFKLEENGRKEKLNSGSFLESTLSIDSSDTIDQQHIGEVVHIFSHIHQTYLVDSLCINERGVNNIANDCNGQATKWVTKEELLSSAISTAMKKVFKAFESKKSGSPVKNKGSKRKSEKTLNTGGTKSKQLAMDMFFKPKSKT</sequence>
<evidence type="ECO:0000256" key="19">
    <source>
        <dbReference type="SAM" id="MobiDB-lite"/>
    </source>
</evidence>
<evidence type="ECO:0000256" key="8">
    <source>
        <dbReference type="ARBA" id="ARBA00022723"/>
    </source>
</evidence>
<keyword evidence="9 18" id="KW-0227">DNA damage</keyword>
<dbReference type="GO" id="GO:0046872">
    <property type="term" value="F:metal ion binding"/>
    <property type="evidence" value="ECO:0007669"/>
    <property type="project" value="UniProtKB-UniRule"/>
</dbReference>
<evidence type="ECO:0000256" key="16">
    <source>
        <dbReference type="ARBA" id="ARBA00023295"/>
    </source>
</evidence>
<evidence type="ECO:0000256" key="11">
    <source>
        <dbReference type="ARBA" id="ARBA00023004"/>
    </source>
</evidence>
<dbReference type="Pfam" id="PF14815">
    <property type="entry name" value="NUDIX_4"/>
    <property type="match status" value="1"/>
</dbReference>
<dbReference type="EC" id="3.2.2.31" evidence="5 18"/>
<protein>
    <recommendedName>
        <fullName evidence="6 18">Adenine DNA glycosylase</fullName>
        <ecNumber evidence="5 18">3.2.2.31</ecNumber>
    </recommendedName>
</protein>
<dbReference type="FunFam" id="1.10.340.30:FF:000002">
    <property type="entry name" value="Adenine DNA glycosylase"/>
    <property type="match status" value="1"/>
</dbReference>
<dbReference type="GO" id="GO:0035485">
    <property type="term" value="F:adenine/guanine mispair binding"/>
    <property type="evidence" value="ECO:0007669"/>
    <property type="project" value="TreeGrafter"/>
</dbReference>
<keyword evidence="14" id="KW-0234">DNA repair</keyword>
<evidence type="ECO:0000313" key="21">
    <source>
        <dbReference type="Proteomes" id="UP000749559"/>
    </source>
</evidence>
<dbReference type="EMBL" id="CAIIXF020000001">
    <property type="protein sequence ID" value="CAH1776066.1"/>
    <property type="molecule type" value="Genomic_DNA"/>
</dbReference>
<dbReference type="InterPro" id="IPR003651">
    <property type="entry name" value="Endonuclease3_FeS-loop_motif"/>
</dbReference>
<comment type="function">
    <text evidence="17">Involved in oxidative DNA damage repair. Initiates repair of A*oxoG to C*G by removing the inappropriately paired adenine base from the DNA backbone. Possesses both adenine and 2-OH-A DNA glycosylase activities.</text>
</comment>
<dbReference type="CDD" id="cd00056">
    <property type="entry name" value="ENDO3c"/>
    <property type="match status" value="1"/>
</dbReference>
<dbReference type="AlphaFoldDB" id="A0A8J1TR45"/>
<dbReference type="InterPro" id="IPR003265">
    <property type="entry name" value="HhH-GPD_domain"/>
</dbReference>
<keyword evidence="7" id="KW-0004">4Fe-4S</keyword>
<reference evidence="20" key="1">
    <citation type="submission" date="2022-03" db="EMBL/GenBank/DDBJ databases">
        <authorList>
            <person name="Martin C."/>
        </authorList>
    </citation>
    <scope>NUCLEOTIDE SEQUENCE</scope>
</reference>
<dbReference type="GO" id="GO:0006284">
    <property type="term" value="P:base-excision repair"/>
    <property type="evidence" value="ECO:0007669"/>
    <property type="project" value="UniProtKB-UniRule"/>
</dbReference>
<dbReference type="InterPro" id="IPR044298">
    <property type="entry name" value="MIG/MutY"/>
</dbReference>
<comment type="subcellular location">
    <subcellularLocation>
        <location evidence="3">Mitochondrion</location>
    </subcellularLocation>
    <subcellularLocation>
        <location evidence="2">Nucleus</location>
    </subcellularLocation>
</comment>
<comment type="caution">
    <text evidence="20">The sequence shown here is derived from an EMBL/GenBank/DDBJ whole genome shotgun (WGS) entry which is preliminary data.</text>
</comment>
<dbReference type="GO" id="GO:0051539">
    <property type="term" value="F:4 iron, 4 sulfur cluster binding"/>
    <property type="evidence" value="ECO:0007669"/>
    <property type="project" value="UniProtKB-UniRule"/>
</dbReference>
<gene>
    <name evidence="20" type="ORF">OFUS_LOCUS3286</name>
</gene>
<keyword evidence="15" id="KW-0539">Nucleus</keyword>
<dbReference type="FunFam" id="3.90.79.10:FF:000026">
    <property type="entry name" value="Adenine DNA glycosylase"/>
    <property type="match status" value="1"/>
</dbReference>
<dbReference type="InterPro" id="IPR011257">
    <property type="entry name" value="DNA_glycosylase"/>
</dbReference>
<evidence type="ECO:0000256" key="1">
    <source>
        <dbReference type="ARBA" id="ARBA00000843"/>
    </source>
</evidence>
<evidence type="ECO:0000256" key="15">
    <source>
        <dbReference type="ARBA" id="ARBA00023242"/>
    </source>
</evidence>
<keyword evidence="12" id="KW-0411">Iron-sulfur</keyword>
<feature type="region of interest" description="Disordered" evidence="19">
    <location>
        <begin position="26"/>
        <end position="46"/>
    </location>
</feature>
<evidence type="ECO:0000256" key="13">
    <source>
        <dbReference type="ARBA" id="ARBA00023128"/>
    </source>
</evidence>
<dbReference type="InterPro" id="IPR029119">
    <property type="entry name" value="MutY_C"/>
</dbReference>
<dbReference type="SMART" id="SM00478">
    <property type="entry name" value="ENDO3c"/>
    <property type="match status" value="1"/>
</dbReference>
<dbReference type="Pfam" id="PF00730">
    <property type="entry name" value="HhH-GPD"/>
    <property type="match status" value="1"/>
</dbReference>
<evidence type="ECO:0000256" key="10">
    <source>
        <dbReference type="ARBA" id="ARBA00022801"/>
    </source>
</evidence>
<organism evidence="20 21">
    <name type="scientific">Owenia fusiformis</name>
    <name type="common">Polychaete worm</name>
    <dbReference type="NCBI Taxonomy" id="6347"/>
    <lineage>
        <taxon>Eukaryota</taxon>
        <taxon>Metazoa</taxon>
        <taxon>Spiralia</taxon>
        <taxon>Lophotrochozoa</taxon>
        <taxon>Annelida</taxon>
        <taxon>Polychaeta</taxon>
        <taxon>Sedentaria</taxon>
        <taxon>Canalipalpata</taxon>
        <taxon>Sabellida</taxon>
        <taxon>Oweniida</taxon>
        <taxon>Oweniidae</taxon>
        <taxon>Owenia</taxon>
    </lineage>
</organism>
<evidence type="ECO:0000256" key="17">
    <source>
        <dbReference type="ARBA" id="ARBA00058024"/>
    </source>
</evidence>
<name>A0A8J1TR45_OWEFU</name>
<dbReference type="Gene3D" id="3.90.79.10">
    <property type="entry name" value="Nucleoside Triphosphate Pyrophosphohydrolase"/>
    <property type="match status" value="1"/>
</dbReference>
<evidence type="ECO:0000256" key="12">
    <source>
        <dbReference type="ARBA" id="ARBA00023014"/>
    </source>
</evidence>
<dbReference type="Pfam" id="PF00633">
    <property type="entry name" value="HHH"/>
    <property type="match status" value="1"/>
</dbReference>
<comment type="similarity">
    <text evidence="4 18">Belongs to the Nth/MutY family.</text>
</comment>
<keyword evidence="13" id="KW-0496">Mitochondrion</keyword>
<keyword evidence="10" id="KW-0378">Hydrolase</keyword>
<dbReference type="Gene3D" id="1.10.340.30">
    <property type="entry name" value="Hypothetical protein, domain 2"/>
    <property type="match status" value="1"/>
</dbReference>
<dbReference type="GO" id="GO:0000701">
    <property type="term" value="F:purine-specific mismatch base pair DNA N-glycosylase activity"/>
    <property type="evidence" value="ECO:0007669"/>
    <property type="project" value="UniProtKB-EC"/>
</dbReference>
<dbReference type="GO" id="GO:0005739">
    <property type="term" value="C:mitochondrion"/>
    <property type="evidence" value="ECO:0007669"/>
    <property type="project" value="UniProtKB-SubCell"/>
</dbReference>
<evidence type="ECO:0000256" key="6">
    <source>
        <dbReference type="ARBA" id="ARBA00022023"/>
    </source>
</evidence>
<dbReference type="GO" id="GO:0032357">
    <property type="term" value="F:oxidized purine DNA binding"/>
    <property type="evidence" value="ECO:0007669"/>
    <property type="project" value="TreeGrafter"/>
</dbReference>
<comment type="function">
    <text evidence="18">Adenine glycosylase active on G-A mispairs.</text>
</comment>
<dbReference type="Gene3D" id="1.10.1670.10">
    <property type="entry name" value="Helix-hairpin-Helix base-excision DNA repair enzymes (C-terminal)"/>
    <property type="match status" value="1"/>
</dbReference>
<dbReference type="FunFam" id="1.10.1670.10:FF:000002">
    <property type="entry name" value="Adenine DNA glycosylase"/>
    <property type="match status" value="1"/>
</dbReference>
<evidence type="ECO:0000256" key="4">
    <source>
        <dbReference type="ARBA" id="ARBA00008343"/>
    </source>
</evidence>
<dbReference type="SMART" id="SM00525">
    <property type="entry name" value="FES"/>
    <property type="match status" value="1"/>
</dbReference>
<evidence type="ECO:0000256" key="3">
    <source>
        <dbReference type="ARBA" id="ARBA00004173"/>
    </source>
</evidence>
<evidence type="ECO:0000256" key="14">
    <source>
        <dbReference type="ARBA" id="ARBA00023204"/>
    </source>
</evidence>
<dbReference type="GO" id="GO:0005634">
    <property type="term" value="C:nucleus"/>
    <property type="evidence" value="ECO:0007669"/>
    <property type="project" value="UniProtKB-SubCell"/>
</dbReference>
<keyword evidence="11 18" id="KW-0408">Iron</keyword>
<dbReference type="Proteomes" id="UP000749559">
    <property type="component" value="Unassembled WGS sequence"/>
</dbReference>
<dbReference type="GO" id="GO:0034039">
    <property type="term" value="F:8-oxo-7,8-dihydroguanine DNA N-glycosylase activity"/>
    <property type="evidence" value="ECO:0007669"/>
    <property type="project" value="TreeGrafter"/>
</dbReference>
<proteinExistence type="inferred from homology"/>
<dbReference type="SUPFAM" id="SSF55811">
    <property type="entry name" value="Nudix"/>
    <property type="match status" value="1"/>
</dbReference>
<evidence type="ECO:0000256" key="5">
    <source>
        <dbReference type="ARBA" id="ARBA00012045"/>
    </source>
</evidence>
<dbReference type="GO" id="GO:0006298">
    <property type="term" value="P:mismatch repair"/>
    <property type="evidence" value="ECO:0007669"/>
    <property type="project" value="TreeGrafter"/>
</dbReference>
<feature type="region of interest" description="Disordered" evidence="19">
    <location>
        <begin position="480"/>
        <end position="521"/>
    </location>
</feature>
<evidence type="ECO:0000256" key="9">
    <source>
        <dbReference type="ARBA" id="ARBA00022763"/>
    </source>
</evidence>
<evidence type="ECO:0000256" key="18">
    <source>
        <dbReference type="RuleBase" id="RU365096"/>
    </source>
</evidence>
<dbReference type="InterPro" id="IPR000445">
    <property type="entry name" value="HhH_motif"/>
</dbReference>
<dbReference type="OrthoDB" id="10248838at2759"/>
<accession>A0A8J1TR45</accession>
<evidence type="ECO:0000256" key="7">
    <source>
        <dbReference type="ARBA" id="ARBA00022485"/>
    </source>
</evidence>
<dbReference type="PANTHER" id="PTHR42944:SF1">
    <property type="entry name" value="ADENINE DNA GLYCOSYLASE"/>
    <property type="match status" value="1"/>
</dbReference>
<comment type="catalytic activity">
    <reaction evidence="1 18">
        <text>Hydrolyzes free adenine bases from 7,8-dihydro-8-oxoguanine:adenine mismatched double-stranded DNA, leaving an apurinic site.</text>
        <dbReference type="EC" id="3.2.2.31"/>
    </reaction>
</comment>
<feature type="compositionally biased region" description="Polar residues" evidence="19">
    <location>
        <begin position="498"/>
        <end position="507"/>
    </location>
</feature>
<dbReference type="PANTHER" id="PTHR42944">
    <property type="entry name" value="ADENINE DNA GLYCOSYLASE"/>
    <property type="match status" value="1"/>
</dbReference>
<evidence type="ECO:0000256" key="2">
    <source>
        <dbReference type="ARBA" id="ARBA00004123"/>
    </source>
</evidence>
<keyword evidence="21" id="KW-1185">Reference proteome</keyword>
<evidence type="ECO:0000313" key="20">
    <source>
        <dbReference type="EMBL" id="CAH1776066.1"/>
    </source>
</evidence>
<comment type="cofactor">
    <cofactor evidence="18">
        <name>[4Fe-4S] cluster</name>
        <dbReference type="ChEBI" id="CHEBI:49883"/>
    </cofactor>
    <text evidence="18">Binds 1 [4Fe-4S] cluster.</text>
</comment>
<keyword evidence="8" id="KW-0479">Metal-binding</keyword>
<dbReference type="InterPro" id="IPR015797">
    <property type="entry name" value="NUDIX_hydrolase-like_dom_sf"/>
</dbReference>
<dbReference type="SUPFAM" id="SSF48150">
    <property type="entry name" value="DNA-glycosylase"/>
    <property type="match status" value="1"/>
</dbReference>
<keyword evidence="16 18" id="KW-0326">Glycosidase</keyword>
<dbReference type="CDD" id="cd03431">
    <property type="entry name" value="NUDIX_DNA_Glycosylase_C-MutY"/>
    <property type="match status" value="1"/>
</dbReference>
<dbReference type="InterPro" id="IPR023170">
    <property type="entry name" value="HhH_base_excis_C"/>
</dbReference>